<feature type="transmembrane region" description="Helical" evidence="1">
    <location>
        <begin position="292"/>
        <end position="313"/>
    </location>
</feature>
<dbReference type="SUPFAM" id="SSF103473">
    <property type="entry name" value="MFS general substrate transporter"/>
    <property type="match status" value="1"/>
</dbReference>
<feature type="transmembrane region" description="Helical" evidence="1">
    <location>
        <begin position="325"/>
        <end position="346"/>
    </location>
</feature>
<evidence type="ECO:0008006" key="4">
    <source>
        <dbReference type="Google" id="ProtNLM"/>
    </source>
</evidence>
<feature type="transmembrane region" description="Helical" evidence="1">
    <location>
        <begin position="125"/>
        <end position="144"/>
    </location>
</feature>
<reference evidence="2 3" key="1">
    <citation type="submission" date="2007-04" db="EMBL/GenBank/DDBJ databases">
        <authorList>
            <person name="Fulton L."/>
            <person name="Clifton S."/>
            <person name="Fulton B."/>
            <person name="Xu J."/>
            <person name="Minx P."/>
            <person name="Pepin K.H."/>
            <person name="Johnson M."/>
            <person name="Thiruvilangam P."/>
            <person name="Bhonagiri V."/>
            <person name="Nash W.E."/>
            <person name="Mardis E.R."/>
            <person name="Wilson R.K."/>
        </authorList>
    </citation>
    <scope>NUCLEOTIDE SEQUENCE [LARGE SCALE GENOMIC DNA]</scope>
    <source>
        <strain evidence="2 3">ATCC 29149</strain>
    </source>
</reference>
<evidence type="ECO:0000313" key="2">
    <source>
        <dbReference type="EMBL" id="EDN75858.1"/>
    </source>
</evidence>
<dbReference type="GO" id="GO:0015293">
    <property type="term" value="F:symporter activity"/>
    <property type="evidence" value="ECO:0007669"/>
    <property type="project" value="InterPro"/>
</dbReference>
<feature type="transmembrane region" description="Helical" evidence="1">
    <location>
        <begin position="97"/>
        <end position="119"/>
    </location>
</feature>
<keyword evidence="1" id="KW-0812">Transmembrane</keyword>
<dbReference type="PANTHER" id="PTHR11328:SF24">
    <property type="entry name" value="MAJOR FACILITATOR SUPERFAMILY (MFS) PROFILE DOMAIN-CONTAINING PROTEIN"/>
    <property type="match status" value="1"/>
</dbReference>
<dbReference type="eggNOG" id="COG2211">
    <property type="taxonomic scope" value="Bacteria"/>
</dbReference>
<keyword evidence="1" id="KW-0472">Membrane</keyword>
<keyword evidence="1" id="KW-1133">Transmembrane helix</keyword>
<dbReference type="EMBL" id="AAYG02000033">
    <property type="protein sequence ID" value="EDN75858.1"/>
    <property type="molecule type" value="Genomic_DNA"/>
</dbReference>
<evidence type="ECO:0000313" key="3">
    <source>
        <dbReference type="Proteomes" id="UP000004410"/>
    </source>
</evidence>
<sequence>MENNMKQESTQATSVNALNRAKMYQLVLFPMNNGATNVYYILTMNFIAYYANGVLGLLLAFATTMVTLMRAGDAFIDPIIGAIMDRTSTKWGKFRPFMVIGNLIMIVSSILLYFGTRIISEDMMWLRYLCFILFYALNMVGYTFQTSVTRSGQTCLTNDPKQRPLFTIFNTIASLIGMGLVQFLAPIVTGGNYRTEEFFNIMIPLAMIVSAIMTALAVIGIAEKDRPEFFGLGGEGGKEKVKIKEYVAILKANKELQRLMIAGAGCKLAFSIATNMTVLAMLYGAMMGDYKGLYLPMMIVGYVFSVPFFLLTVRTSQKKGQKASLMLYISVALVMYIGVLALLLLWKPEVAAMNLSLTNLNLYTILFILFFGIGYGAYYATADMPIPMVADCSDYETFRSGRYIPGIIGTLFSLVDKLVSSLGSTVVGIAVTIIGLSTLPDGTTPYSEGMHTIVIILFCVVPMLAWIATLIAMRGYKLTGARMKEIQAINAVRKDAISKGMSVENAMQKWQTIDQVPDEFKAH</sequence>
<feature type="transmembrane region" description="Helical" evidence="1">
    <location>
        <begin position="451"/>
        <end position="473"/>
    </location>
</feature>
<dbReference type="GO" id="GO:0005886">
    <property type="term" value="C:plasma membrane"/>
    <property type="evidence" value="ECO:0007669"/>
    <property type="project" value="TreeGrafter"/>
</dbReference>
<name>A7B876_MEDG7</name>
<feature type="transmembrane region" description="Helical" evidence="1">
    <location>
        <begin position="418"/>
        <end position="439"/>
    </location>
</feature>
<organism evidence="2 3">
    <name type="scientific">Mediterraneibacter gnavus (strain ATCC 29149 / DSM 114966 / JCM 6515 / VPI C7-9)</name>
    <name type="common">Ruminococcus gnavus</name>
    <dbReference type="NCBI Taxonomy" id="411470"/>
    <lineage>
        <taxon>Bacteria</taxon>
        <taxon>Bacillati</taxon>
        <taxon>Bacillota</taxon>
        <taxon>Clostridia</taxon>
        <taxon>Lachnospirales</taxon>
        <taxon>Lachnospiraceae</taxon>
        <taxon>Mediterraneibacter</taxon>
    </lineage>
</organism>
<dbReference type="PANTHER" id="PTHR11328">
    <property type="entry name" value="MAJOR FACILITATOR SUPERFAMILY DOMAIN-CONTAINING PROTEIN"/>
    <property type="match status" value="1"/>
</dbReference>
<comment type="caution">
    <text evidence="2">The sequence shown here is derived from an EMBL/GenBank/DDBJ whole genome shotgun (WGS) entry which is preliminary data.</text>
</comment>
<feature type="transmembrane region" description="Helical" evidence="1">
    <location>
        <begin position="259"/>
        <end position="286"/>
    </location>
</feature>
<dbReference type="InterPro" id="IPR039672">
    <property type="entry name" value="MFS_2"/>
</dbReference>
<evidence type="ECO:0000256" key="1">
    <source>
        <dbReference type="SAM" id="Phobius"/>
    </source>
</evidence>
<protein>
    <recommendedName>
        <fullName evidence="4">Sugar transporter</fullName>
    </recommendedName>
</protein>
<gene>
    <name evidence="2" type="ORF">RUMGNA_03792</name>
</gene>
<accession>A7B876</accession>
<feature type="transmembrane region" description="Helical" evidence="1">
    <location>
        <begin position="358"/>
        <end position="378"/>
    </location>
</feature>
<dbReference type="InterPro" id="IPR036259">
    <property type="entry name" value="MFS_trans_sf"/>
</dbReference>
<dbReference type="Proteomes" id="UP000004410">
    <property type="component" value="Unassembled WGS sequence"/>
</dbReference>
<feature type="transmembrane region" description="Helical" evidence="1">
    <location>
        <begin position="38"/>
        <end position="61"/>
    </location>
</feature>
<dbReference type="PaxDb" id="411470-RUMGNA_03792"/>
<reference evidence="2 3" key="2">
    <citation type="submission" date="2007-06" db="EMBL/GenBank/DDBJ databases">
        <title>Draft genome sequence of Ruminococcus gnavus (ATCC 29149).</title>
        <authorList>
            <person name="Sudarsanam P."/>
            <person name="Ley R."/>
            <person name="Guruge J."/>
            <person name="Turnbaugh P.J."/>
            <person name="Mahowald M."/>
            <person name="Liep D."/>
            <person name="Gordon J."/>
        </authorList>
    </citation>
    <scope>NUCLEOTIDE SEQUENCE [LARGE SCALE GENOMIC DNA]</scope>
    <source>
        <strain evidence="2 3">ATCC 29149</strain>
    </source>
</reference>
<feature type="transmembrane region" description="Helical" evidence="1">
    <location>
        <begin position="201"/>
        <end position="222"/>
    </location>
</feature>
<dbReference type="Gene3D" id="1.20.1250.20">
    <property type="entry name" value="MFS general substrate transporter like domains"/>
    <property type="match status" value="1"/>
</dbReference>
<dbReference type="AlphaFoldDB" id="A7B876"/>
<dbReference type="GO" id="GO:0008643">
    <property type="term" value="P:carbohydrate transport"/>
    <property type="evidence" value="ECO:0007669"/>
    <property type="project" value="InterPro"/>
</dbReference>
<feature type="transmembrane region" description="Helical" evidence="1">
    <location>
        <begin position="165"/>
        <end position="189"/>
    </location>
</feature>
<dbReference type="Pfam" id="PF13347">
    <property type="entry name" value="MFS_2"/>
    <property type="match status" value="1"/>
</dbReference>
<proteinExistence type="predicted"/>